<proteinExistence type="inferred from homology"/>
<dbReference type="InterPro" id="IPR036034">
    <property type="entry name" value="PDZ_sf"/>
</dbReference>
<dbReference type="PROSITE" id="PS50106">
    <property type="entry name" value="PDZ"/>
    <property type="match status" value="1"/>
</dbReference>
<evidence type="ECO:0000256" key="3">
    <source>
        <dbReference type="ARBA" id="ARBA00022801"/>
    </source>
</evidence>
<dbReference type="InterPro" id="IPR001940">
    <property type="entry name" value="Peptidase_S1C"/>
</dbReference>
<dbReference type="Proteomes" id="UP000001968">
    <property type="component" value="Chromosome"/>
</dbReference>
<name>Q0AXS6_SYNWW</name>
<evidence type="ECO:0000256" key="2">
    <source>
        <dbReference type="ARBA" id="ARBA00022670"/>
    </source>
</evidence>
<feature type="transmembrane region" description="Helical" evidence="5">
    <location>
        <begin position="12"/>
        <end position="35"/>
    </location>
</feature>
<dbReference type="PRINTS" id="PR00834">
    <property type="entry name" value="PROTEASES2C"/>
</dbReference>
<dbReference type="SUPFAM" id="SSF50156">
    <property type="entry name" value="PDZ domain-like"/>
    <property type="match status" value="1"/>
</dbReference>
<dbReference type="KEGG" id="swo:Swol_1169"/>
<dbReference type="GO" id="GO:0006508">
    <property type="term" value="P:proteolysis"/>
    <property type="evidence" value="ECO:0007669"/>
    <property type="project" value="UniProtKB-KW"/>
</dbReference>
<evidence type="ECO:0000259" key="6">
    <source>
        <dbReference type="PROSITE" id="PS50106"/>
    </source>
</evidence>
<evidence type="ECO:0000256" key="5">
    <source>
        <dbReference type="SAM" id="Phobius"/>
    </source>
</evidence>
<dbReference type="FunFam" id="2.40.10.10:FF:000001">
    <property type="entry name" value="Periplasmic serine protease DegS"/>
    <property type="match status" value="1"/>
</dbReference>
<dbReference type="SUPFAM" id="SSF50494">
    <property type="entry name" value="Trypsin-like serine proteases"/>
    <property type="match status" value="1"/>
</dbReference>
<gene>
    <name evidence="7" type="ordered locus">Swol_1169</name>
</gene>
<keyword evidence="2" id="KW-0645">Protease</keyword>
<dbReference type="InterPro" id="IPR043504">
    <property type="entry name" value="Peptidase_S1_PA_chymotrypsin"/>
</dbReference>
<keyword evidence="3" id="KW-0378">Hydrolase</keyword>
<evidence type="ECO:0000313" key="8">
    <source>
        <dbReference type="Proteomes" id="UP000001968"/>
    </source>
</evidence>
<sequence length="384" mass="41306">METRTRSSKAVKLLLVMVLAVVIGGAYLVFCNYYAGNEGKIQAQATTNQTVNTVVLGPSSVADMVEKASPAVVNIETTVVGKSFGGNEFFNDPFFRQFFGNDIVIPRQNEQHGIGTGFIINEEGYVITNQHVIDGASNITVNLNGNKKYQARVVGQDYDLDLAVLKIDAKEKLATLKMGDSDVIRVGEWVVAIGNPYGLDHTVTAGVVSAKGRPIQIENRVYKNLIQTDAAINPGNSGGPLLSTKGEVIGINTAVDAQAQGIGFAISINTAKEVLDELINKGKVIRPYIGVWLQPVDEKLAGYLGVKQAEGMVVANVVAGGPAAQAGLKKYDVILKVDKKTINNYDELQEILKSKRVGDKVQLEIIRNQKPLLVTVNLAEKPSS</sequence>
<accession>Q0AXS6</accession>
<keyword evidence="8" id="KW-1185">Reference proteome</keyword>
<dbReference type="RefSeq" id="WP_011640581.1">
    <property type="nucleotide sequence ID" value="NC_008346.1"/>
</dbReference>
<dbReference type="Gene3D" id="2.40.10.10">
    <property type="entry name" value="Trypsin-like serine proteases"/>
    <property type="match status" value="2"/>
</dbReference>
<dbReference type="SMART" id="SM00228">
    <property type="entry name" value="PDZ"/>
    <property type="match status" value="1"/>
</dbReference>
<dbReference type="STRING" id="335541.Swol_1169"/>
<dbReference type="InterPro" id="IPR009003">
    <property type="entry name" value="Peptidase_S1_PA"/>
</dbReference>
<dbReference type="InterPro" id="IPR001478">
    <property type="entry name" value="PDZ"/>
</dbReference>
<reference evidence="8" key="1">
    <citation type="journal article" date="2010" name="Environ. Microbiol.">
        <title>The genome of Syntrophomonas wolfei: new insights into syntrophic metabolism and biohydrogen production.</title>
        <authorList>
            <person name="Sieber J.R."/>
            <person name="Sims D.R."/>
            <person name="Han C."/>
            <person name="Kim E."/>
            <person name="Lykidis A."/>
            <person name="Lapidus A.L."/>
            <person name="McDonnald E."/>
            <person name="Rohlin L."/>
            <person name="Culley D.E."/>
            <person name="Gunsalus R."/>
            <person name="McInerney M.J."/>
        </authorList>
    </citation>
    <scope>NUCLEOTIDE SEQUENCE [LARGE SCALE GENOMIC DNA]</scope>
    <source>
        <strain evidence="8">DSM 2245B / Goettingen</strain>
    </source>
</reference>
<dbReference type="AlphaFoldDB" id="Q0AXS6"/>
<dbReference type="Pfam" id="PF13180">
    <property type="entry name" value="PDZ_2"/>
    <property type="match status" value="1"/>
</dbReference>
<dbReference type="PANTHER" id="PTHR43343:SF3">
    <property type="entry name" value="PROTEASE DO-LIKE 8, CHLOROPLASTIC"/>
    <property type="match status" value="1"/>
</dbReference>
<dbReference type="CDD" id="cd06779">
    <property type="entry name" value="cpPDZ_Deg_HtrA-like"/>
    <property type="match status" value="1"/>
</dbReference>
<comment type="similarity">
    <text evidence="1">Belongs to the peptidase S1C family.</text>
</comment>
<dbReference type="HOGENOM" id="CLU_020120_1_2_9"/>
<keyword evidence="5" id="KW-1133">Transmembrane helix</keyword>
<organism evidence="7 8">
    <name type="scientific">Syntrophomonas wolfei subsp. wolfei (strain DSM 2245B / Goettingen)</name>
    <dbReference type="NCBI Taxonomy" id="335541"/>
    <lineage>
        <taxon>Bacteria</taxon>
        <taxon>Bacillati</taxon>
        <taxon>Bacillota</taxon>
        <taxon>Clostridia</taxon>
        <taxon>Eubacteriales</taxon>
        <taxon>Syntrophomonadaceae</taxon>
        <taxon>Syntrophomonas</taxon>
    </lineage>
</organism>
<evidence type="ECO:0000313" key="7">
    <source>
        <dbReference type="EMBL" id="ABI68478.1"/>
    </source>
</evidence>
<keyword evidence="5" id="KW-0472">Membrane</keyword>
<protein>
    <submittedName>
        <fullName evidence="7">Peptidase S1 and S6, chymotrypsin/Hap</fullName>
    </submittedName>
</protein>
<keyword evidence="5" id="KW-0812">Transmembrane</keyword>
<dbReference type="GO" id="GO:0004252">
    <property type="term" value="F:serine-type endopeptidase activity"/>
    <property type="evidence" value="ECO:0007669"/>
    <property type="project" value="InterPro"/>
</dbReference>
<dbReference type="PANTHER" id="PTHR43343">
    <property type="entry name" value="PEPTIDASE S12"/>
    <property type="match status" value="1"/>
</dbReference>
<dbReference type="Gene3D" id="2.30.42.10">
    <property type="match status" value="1"/>
</dbReference>
<feature type="domain" description="PDZ" evidence="6">
    <location>
        <begin position="290"/>
        <end position="369"/>
    </location>
</feature>
<dbReference type="InterPro" id="IPR051201">
    <property type="entry name" value="Chloro_Bact_Ser_Proteases"/>
</dbReference>
<dbReference type="Pfam" id="PF13365">
    <property type="entry name" value="Trypsin_2"/>
    <property type="match status" value="1"/>
</dbReference>
<keyword evidence="4" id="KW-0720">Serine protease</keyword>
<dbReference type="eggNOG" id="COG0265">
    <property type="taxonomic scope" value="Bacteria"/>
</dbReference>
<evidence type="ECO:0000256" key="1">
    <source>
        <dbReference type="ARBA" id="ARBA00010541"/>
    </source>
</evidence>
<evidence type="ECO:0000256" key="4">
    <source>
        <dbReference type="ARBA" id="ARBA00022825"/>
    </source>
</evidence>
<dbReference type="EMBL" id="CP000448">
    <property type="protein sequence ID" value="ABI68478.1"/>
    <property type="molecule type" value="Genomic_DNA"/>
</dbReference>